<feature type="transmembrane region" description="Helical" evidence="1">
    <location>
        <begin position="112"/>
        <end position="138"/>
    </location>
</feature>
<reference evidence="2" key="1">
    <citation type="submission" date="2023-06" db="EMBL/GenBank/DDBJ databases">
        <title>Genome-scale phylogeny and comparative genomics of the fungal order Sordariales.</title>
        <authorList>
            <consortium name="Lawrence Berkeley National Laboratory"/>
            <person name="Hensen N."/>
            <person name="Bonometti L."/>
            <person name="Westerberg I."/>
            <person name="Brannstrom I.O."/>
            <person name="Guillou S."/>
            <person name="Cros-Aarteil S."/>
            <person name="Calhoun S."/>
            <person name="Haridas S."/>
            <person name="Kuo A."/>
            <person name="Mondo S."/>
            <person name="Pangilinan J."/>
            <person name="Riley R."/>
            <person name="Labutti K."/>
            <person name="Andreopoulos B."/>
            <person name="Lipzen A."/>
            <person name="Chen C."/>
            <person name="Yanf M."/>
            <person name="Daum C."/>
            <person name="Ng V."/>
            <person name="Clum A."/>
            <person name="Steindorff A."/>
            <person name="Ohm R."/>
            <person name="Martin F."/>
            <person name="Silar P."/>
            <person name="Natvig D."/>
            <person name="Lalanne C."/>
            <person name="Gautier V."/>
            <person name="Ament-Velasquez S.L."/>
            <person name="Kruys A."/>
            <person name="Hutchinson M.I."/>
            <person name="Powell A.J."/>
            <person name="Barry K."/>
            <person name="Miller A.N."/>
            <person name="Grigoriev I.V."/>
            <person name="Debuchy R."/>
            <person name="Gladieux P."/>
            <person name="Thoren M.H."/>
            <person name="Johannesson H."/>
        </authorList>
    </citation>
    <scope>NUCLEOTIDE SEQUENCE</scope>
    <source>
        <strain evidence="2">SMH2532-1</strain>
    </source>
</reference>
<gene>
    <name evidence="2" type="ORF">B0T16DRAFT_461405</name>
</gene>
<proteinExistence type="predicted"/>
<comment type="caution">
    <text evidence="2">The sequence shown here is derived from an EMBL/GenBank/DDBJ whole genome shotgun (WGS) entry which is preliminary data.</text>
</comment>
<evidence type="ECO:0000313" key="2">
    <source>
        <dbReference type="EMBL" id="KAK0641330.1"/>
    </source>
</evidence>
<feature type="transmembrane region" description="Helical" evidence="1">
    <location>
        <begin position="30"/>
        <end position="49"/>
    </location>
</feature>
<name>A0AA40CK30_9PEZI</name>
<evidence type="ECO:0000313" key="3">
    <source>
        <dbReference type="Proteomes" id="UP001174936"/>
    </source>
</evidence>
<keyword evidence="1" id="KW-0812">Transmembrane</keyword>
<dbReference type="EMBL" id="JAULSV010000006">
    <property type="protein sequence ID" value="KAK0641330.1"/>
    <property type="molecule type" value="Genomic_DNA"/>
</dbReference>
<keyword evidence="1" id="KW-1133">Transmembrane helix</keyword>
<sequence>MADSAFNVYIGAWLNYSNDVLTLTLRDKEASILSAALVLFVGVVANHSWNVCKFIVHQVRTTRDTGDELHQQQQVALRNSANNVHALLLMLRLAFGWGIPKRRTSKMAAFGGSIPLIVLTLLGAIGWAVAQLFLAVVWTNTGDHFLVIPNHCGLVAATSNVTTAAGQAQFDLIKGGLTGANIYQLQCYRQHNDSDADRTRCNKFPVPRLDWIGSDAECPFGNKDLCLPATNSTPFRMDSGYINSQTHLGINVEHSNSIDFRYIATCSPLVPDYKVRKNGSYFYYYGGNDDIADDYNDTRVTWVYNNTKGTNDNSYNIWPFSYVVDKEFRNLIRNWGPNNSMIPSDKSAFTMSIFFISAGDMFHVSHSDDPVFGTKSKSGRKINGVEAFAPRNPMSVLGCTEEHEVCNPSESGPNRCMMMTRKPSNATVIERLKLNPSQAATILILRTELERNLFRNYVSSLNPQLIATNGLIRGTRNYLQYLALPKDHWRAEVSRWFDINLIMLQSAFVDYVTGPDEPAVIPMLIPPEKDTNTTAEIREELRRTCERQIVRNVNGVRNFNLRAILWVVGPGFAIIMLGFTIDSLAGWAQGLLRKGEARRALWIKDDMLQPKRDGQVYESVLLADGSGMGTEYSGYNNGSQDQVKYPLVAAQFDGVHGGGYKSPGVVGAYSPVRER</sequence>
<keyword evidence="1" id="KW-0472">Membrane</keyword>
<protein>
    <submittedName>
        <fullName evidence="2">Uncharacterized protein</fullName>
    </submittedName>
</protein>
<feature type="transmembrane region" description="Helical" evidence="1">
    <location>
        <begin position="563"/>
        <end position="588"/>
    </location>
</feature>
<evidence type="ECO:0000256" key="1">
    <source>
        <dbReference type="SAM" id="Phobius"/>
    </source>
</evidence>
<accession>A0AA40CK30</accession>
<keyword evidence="3" id="KW-1185">Reference proteome</keyword>
<organism evidence="2 3">
    <name type="scientific">Cercophora newfieldiana</name>
    <dbReference type="NCBI Taxonomy" id="92897"/>
    <lineage>
        <taxon>Eukaryota</taxon>
        <taxon>Fungi</taxon>
        <taxon>Dikarya</taxon>
        <taxon>Ascomycota</taxon>
        <taxon>Pezizomycotina</taxon>
        <taxon>Sordariomycetes</taxon>
        <taxon>Sordariomycetidae</taxon>
        <taxon>Sordariales</taxon>
        <taxon>Lasiosphaeriaceae</taxon>
        <taxon>Cercophora</taxon>
    </lineage>
</organism>
<dbReference type="Proteomes" id="UP001174936">
    <property type="component" value="Unassembled WGS sequence"/>
</dbReference>
<dbReference type="AlphaFoldDB" id="A0AA40CK30"/>